<dbReference type="RefSeq" id="WP_159552263.1">
    <property type="nucleotide sequence ID" value="NZ_CP035042.1"/>
</dbReference>
<evidence type="ECO:0000313" key="2">
    <source>
        <dbReference type="Proteomes" id="UP000464013"/>
    </source>
</evidence>
<dbReference type="AlphaFoldDB" id="A0A6I6SI75"/>
<name>A0A6I6SI75_9GAMM</name>
<organism evidence="1 2">
    <name type="scientific">Billgrantia tianxiuensis</name>
    <dbReference type="NCBI Taxonomy" id="2497861"/>
    <lineage>
        <taxon>Bacteria</taxon>
        <taxon>Pseudomonadati</taxon>
        <taxon>Pseudomonadota</taxon>
        <taxon>Gammaproteobacteria</taxon>
        <taxon>Oceanospirillales</taxon>
        <taxon>Halomonadaceae</taxon>
        <taxon>Billgrantia</taxon>
    </lineage>
</organism>
<reference evidence="1 2" key="1">
    <citation type="submission" date="2019-01" db="EMBL/GenBank/DDBJ databases">
        <title>Complete genome of a denitifying bacterium Halomons sp. BC-M4-5.</title>
        <authorList>
            <person name="Wang L."/>
            <person name="Shao Z."/>
        </authorList>
    </citation>
    <scope>NUCLEOTIDE SEQUENCE [LARGE SCALE GENOMIC DNA]</scope>
    <source>
        <strain evidence="1 2">BC-M4-5</strain>
    </source>
</reference>
<evidence type="ECO:0000313" key="1">
    <source>
        <dbReference type="EMBL" id="QHC50229.1"/>
    </source>
</evidence>
<sequence>MQEARDALASGDALPTYHLLAPLAHHAVISEARAAQYVDTLQALVARHWRAGKTPRAALGHIGFGAVRNESRFVEGKLRAKNYDFVDQTLWLFDHSGMRIPSDEVFEKSYKEGIYDRIKESSRFGRYE</sequence>
<dbReference type="OrthoDB" id="7170026at2"/>
<proteinExistence type="predicted"/>
<gene>
    <name evidence="1" type="ORF">EKK97_12400</name>
</gene>
<dbReference type="Proteomes" id="UP000464013">
    <property type="component" value="Chromosome"/>
</dbReference>
<accession>A0A6I6SI75</accession>
<dbReference type="KEGG" id="htx:EKK97_12400"/>
<keyword evidence="2" id="KW-1185">Reference proteome</keyword>
<dbReference type="EMBL" id="CP035042">
    <property type="protein sequence ID" value="QHC50229.1"/>
    <property type="molecule type" value="Genomic_DNA"/>
</dbReference>
<protein>
    <submittedName>
        <fullName evidence="1">Uncharacterized protein</fullName>
    </submittedName>
</protein>